<gene>
    <name evidence="2" type="ORF">GCM10025789_30960</name>
</gene>
<dbReference type="EMBL" id="BAABLV010000066">
    <property type="protein sequence ID" value="GAA4909591.1"/>
    <property type="molecule type" value="Genomic_DNA"/>
</dbReference>
<name>A0ABP9FP57_9ACTN</name>
<accession>A0ABP9FP57</accession>
<protein>
    <submittedName>
        <fullName evidence="2">Uncharacterized protein</fullName>
    </submittedName>
</protein>
<proteinExistence type="predicted"/>
<evidence type="ECO:0000256" key="1">
    <source>
        <dbReference type="SAM" id="MobiDB-lite"/>
    </source>
</evidence>
<feature type="compositionally biased region" description="Low complexity" evidence="1">
    <location>
        <begin position="67"/>
        <end position="78"/>
    </location>
</feature>
<dbReference type="Proteomes" id="UP001501521">
    <property type="component" value="Unassembled WGS sequence"/>
</dbReference>
<sequence>MVDNMAMGQVFEHLIFRFSTASNETAGEHFTPQMNPPNADMYVPLAETESQIGGHGGYGLLEHLRGTAEGSAASSTTSPDAYSTRAGSDP</sequence>
<evidence type="ECO:0000313" key="3">
    <source>
        <dbReference type="Proteomes" id="UP001501521"/>
    </source>
</evidence>
<comment type="caution">
    <text evidence="2">The sequence shown here is derived from an EMBL/GenBank/DDBJ whole genome shotgun (WGS) entry which is preliminary data.</text>
</comment>
<feature type="region of interest" description="Disordered" evidence="1">
    <location>
        <begin position="53"/>
        <end position="90"/>
    </location>
</feature>
<evidence type="ECO:0000313" key="2">
    <source>
        <dbReference type="EMBL" id="GAA4909591.1"/>
    </source>
</evidence>
<organism evidence="2 3">
    <name type="scientific">Tessaracoccus lubricantis</name>
    <dbReference type="NCBI Taxonomy" id="545543"/>
    <lineage>
        <taxon>Bacteria</taxon>
        <taxon>Bacillati</taxon>
        <taxon>Actinomycetota</taxon>
        <taxon>Actinomycetes</taxon>
        <taxon>Propionibacteriales</taxon>
        <taxon>Propionibacteriaceae</taxon>
        <taxon>Tessaracoccus</taxon>
    </lineage>
</organism>
<reference evidence="3" key="1">
    <citation type="journal article" date="2019" name="Int. J. Syst. Evol. Microbiol.">
        <title>The Global Catalogue of Microorganisms (GCM) 10K type strain sequencing project: providing services to taxonomists for standard genome sequencing and annotation.</title>
        <authorList>
            <consortium name="The Broad Institute Genomics Platform"/>
            <consortium name="The Broad Institute Genome Sequencing Center for Infectious Disease"/>
            <person name="Wu L."/>
            <person name="Ma J."/>
        </authorList>
    </citation>
    <scope>NUCLEOTIDE SEQUENCE [LARGE SCALE GENOMIC DNA]</scope>
    <source>
        <strain evidence="3">JCM 19125</strain>
    </source>
</reference>
<keyword evidence="3" id="KW-1185">Reference proteome</keyword>